<evidence type="ECO:0000313" key="1">
    <source>
        <dbReference type="EMBL" id="GME78596.1"/>
    </source>
</evidence>
<reference evidence="1" key="1">
    <citation type="submission" date="2023-04" db="EMBL/GenBank/DDBJ databases">
        <title>Ambrosiozyma monospora NBRC 10751.</title>
        <authorList>
            <person name="Ichikawa N."/>
            <person name="Sato H."/>
            <person name="Tonouchi N."/>
        </authorList>
    </citation>
    <scope>NUCLEOTIDE SEQUENCE</scope>
    <source>
        <strain evidence="1">NBRC 10751</strain>
    </source>
</reference>
<keyword evidence="2" id="KW-1185">Reference proteome</keyword>
<evidence type="ECO:0000313" key="2">
    <source>
        <dbReference type="Proteomes" id="UP001165064"/>
    </source>
</evidence>
<dbReference type="Proteomes" id="UP001165064">
    <property type="component" value="Unassembled WGS sequence"/>
</dbReference>
<name>A0ACB5T190_AMBMO</name>
<organism evidence="1 2">
    <name type="scientific">Ambrosiozyma monospora</name>
    <name type="common">Yeast</name>
    <name type="synonym">Endomycopsis monosporus</name>
    <dbReference type="NCBI Taxonomy" id="43982"/>
    <lineage>
        <taxon>Eukaryota</taxon>
        <taxon>Fungi</taxon>
        <taxon>Dikarya</taxon>
        <taxon>Ascomycota</taxon>
        <taxon>Saccharomycotina</taxon>
        <taxon>Pichiomycetes</taxon>
        <taxon>Pichiales</taxon>
        <taxon>Pichiaceae</taxon>
        <taxon>Ambrosiozyma</taxon>
    </lineage>
</organism>
<protein>
    <submittedName>
        <fullName evidence="1">Unnamed protein product</fullName>
    </submittedName>
</protein>
<sequence length="508" mass="58384">MGNSLNSSMSHIMKFKGKFMKKKKKLNLKLSMKLTYEYEEAQDEQYEYEPAQEEEYEPPPASQNVQYQPHEGHSQDHQLNATFRPIPPPPTTEVSTAPKSNMEFYWWIFILLVLVSFGPKIWRSLKASVRIIWEAFQMARGGVIETVQYDTPRSSRSNSPAHSRTSSLLNPNATLKNRSVSMNMARPAHSRTPSVVYTPSATDIKKGFGEQTVNDDEGPVLRRTHYTAFKVSKTEEFRKNGDIKTSYYNLHTGELTRFKHCFPPETQMSVESFKVDDKHWKMIVKKPGCTVEREMVVETIPDPPVTFHSRSVSSPNSSFSYSVRPQHQYQPPQSQAQYQDLQQKQLKSHRRSASQRLKDVLGFTSTSTSTNNNSHNRTPSQALASMLGLGQYSPEQNPRNKCYKKHIKRITNTTMRFDDGRIIRGYASPSVTRYFVEFPNRTMKLVELYRENGGVKVETWFLENGVKAEITTFPDGADRRYLFKDGKMLTTLLTEPEGMDDEFDTTLC</sequence>
<gene>
    <name evidence="1" type="ORF">Amon02_000351800</name>
</gene>
<accession>A0ACB5T190</accession>
<proteinExistence type="predicted"/>
<dbReference type="EMBL" id="BSXS01002251">
    <property type="protein sequence ID" value="GME78596.1"/>
    <property type="molecule type" value="Genomic_DNA"/>
</dbReference>
<comment type="caution">
    <text evidence="1">The sequence shown here is derived from an EMBL/GenBank/DDBJ whole genome shotgun (WGS) entry which is preliminary data.</text>
</comment>